<dbReference type="AlphaFoldDB" id="A0A4S3JXJ3"/>
<name>A0A4S3JXJ3_9EURO</name>
<reference evidence="1 2" key="1">
    <citation type="submission" date="2019-03" db="EMBL/GenBank/DDBJ databases">
        <title>The genome sequence of a newly discovered highly antifungal drug resistant Aspergillus species, Aspergillus tanneri NIH 1004.</title>
        <authorList>
            <person name="Mounaud S."/>
            <person name="Singh I."/>
            <person name="Joardar V."/>
            <person name="Pakala S."/>
            <person name="Pakala S."/>
            <person name="Venepally P."/>
            <person name="Hoover J."/>
            <person name="Nierman W."/>
            <person name="Chung J."/>
            <person name="Losada L."/>
        </authorList>
    </citation>
    <scope>NUCLEOTIDE SEQUENCE [LARGE SCALE GENOMIC DNA]</scope>
    <source>
        <strain evidence="1 2">NIH1004</strain>
    </source>
</reference>
<dbReference type="Proteomes" id="UP000308092">
    <property type="component" value="Unassembled WGS sequence"/>
</dbReference>
<dbReference type="EMBL" id="SOSA01000004">
    <property type="protein sequence ID" value="THD00216.1"/>
    <property type="molecule type" value="Genomic_DNA"/>
</dbReference>
<sequence>MDGITMDPPQSRVSGWNRKYSQYRAYIRNYGP</sequence>
<evidence type="ECO:0000313" key="1">
    <source>
        <dbReference type="EMBL" id="THD00216.1"/>
    </source>
</evidence>
<dbReference type="VEuPathDB" id="FungiDB:EYZ11_000266"/>
<gene>
    <name evidence="1" type="ORF">EYZ11_000266</name>
</gene>
<protein>
    <submittedName>
        <fullName evidence="1">Uncharacterized protein</fullName>
    </submittedName>
</protein>
<proteinExistence type="predicted"/>
<organism evidence="1 2">
    <name type="scientific">Aspergillus tanneri</name>
    <dbReference type="NCBI Taxonomy" id="1220188"/>
    <lineage>
        <taxon>Eukaryota</taxon>
        <taxon>Fungi</taxon>
        <taxon>Dikarya</taxon>
        <taxon>Ascomycota</taxon>
        <taxon>Pezizomycotina</taxon>
        <taxon>Eurotiomycetes</taxon>
        <taxon>Eurotiomycetidae</taxon>
        <taxon>Eurotiales</taxon>
        <taxon>Aspergillaceae</taxon>
        <taxon>Aspergillus</taxon>
        <taxon>Aspergillus subgen. Circumdati</taxon>
    </lineage>
</organism>
<evidence type="ECO:0000313" key="2">
    <source>
        <dbReference type="Proteomes" id="UP000308092"/>
    </source>
</evidence>
<comment type="caution">
    <text evidence="1">The sequence shown here is derived from an EMBL/GenBank/DDBJ whole genome shotgun (WGS) entry which is preliminary data.</text>
</comment>
<accession>A0A4S3JXJ3</accession>
<keyword evidence="2" id="KW-1185">Reference proteome</keyword>